<evidence type="ECO:0000256" key="4">
    <source>
        <dbReference type="ARBA" id="ARBA00022553"/>
    </source>
</evidence>
<dbReference type="InterPro" id="IPR009081">
    <property type="entry name" value="PP-bd_ACP"/>
</dbReference>
<dbReference type="EMBL" id="VIFM01000039">
    <property type="protein sequence ID" value="TQF15631.1"/>
    <property type="molecule type" value="Genomic_DNA"/>
</dbReference>
<comment type="similarity">
    <text evidence="2">Belongs to the ATP-dependent AMP-binding enzyme family.</text>
</comment>
<dbReference type="InterPro" id="IPR020845">
    <property type="entry name" value="AMP-binding_CS"/>
</dbReference>
<dbReference type="Gene3D" id="3.40.50.1820">
    <property type="entry name" value="alpha/beta hydrolase"/>
    <property type="match status" value="1"/>
</dbReference>
<dbReference type="GO" id="GO:0005829">
    <property type="term" value="C:cytosol"/>
    <property type="evidence" value="ECO:0007669"/>
    <property type="project" value="TreeGrafter"/>
</dbReference>
<gene>
    <name evidence="7" type="ORF">FJV41_12630</name>
</gene>
<evidence type="ECO:0000256" key="1">
    <source>
        <dbReference type="ARBA" id="ARBA00001957"/>
    </source>
</evidence>
<dbReference type="NCBIfam" id="NF003417">
    <property type="entry name" value="PRK04813.1"/>
    <property type="match status" value="3"/>
</dbReference>
<dbReference type="Gene3D" id="3.30.559.30">
    <property type="entry name" value="Nonribosomal peptide synthetase, condensation domain"/>
    <property type="match status" value="6"/>
</dbReference>
<feature type="region of interest" description="Disordered" evidence="5">
    <location>
        <begin position="2692"/>
        <end position="2711"/>
    </location>
</feature>
<dbReference type="SUPFAM" id="SSF56801">
    <property type="entry name" value="Acetyl-CoA synthetase-like"/>
    <property type="match status" value="3"/>
</dbReference>
<keyword evidence="3" id="KW-0596">Phosphopantetheine</keyword>
<dbReference type="Gene3D" id="1.10.1200.10">
    <property type="entry name" value="ACP-like"/>
    <property type="match status" value="5"/>
</dbReference>
<dbReference type="Gene3D" id="3.30.300.30">
    <property type="match status" value="3"/>
</dbReference>
<sequence>MSANEPKPASPRVRRPPPVVPVHREGPPPLSFAQRRMWFLSRLDPSGFAYNAPFFARLKGCLDVSTLERALTEVVRRHEALRTTFTEVEGEPVQCIAPDAPVSLTVERLEGPEREHEARRLAEEEARRPFDLGAGPMLRARLLRLEEEEHVLLLTLHHISCDGWSLSLLERDLRELYGAFLDGRVATLPALTVQYADHAVWQREWLKGEVLEEQLTWWKKHLDGASPALELPTDRPRPPVQSARGAVLGMPLPAELMKALHERCKQEAVTPFMLWLASLQALLSRHSGQPDVVVGTPIAGRNRREVEGLIGFFANTLALRVDVDGNESFKSLLGRVRQACLGAYQHQDVPFERLVDALRPVRDLSRSPLFQVLLVLQSAPPLVRLAGLESRDVDFEPGVAKFDLTLFVRETPEGWVALWEYSTALFDEATVRRLAGHHVALLKGVLEDPERKVGQVDLLDEEERRKVLEKWSWQEEHQHPSWLMHRRVEAQAARTPSAVAVTNGGGSLTYVQLEQRANQLAHHLMALGVRPGSVVGLCLERSSLDLPVAVLATLKTGAACLPLDPGYPPSRLARMLDDVAAPVVLVHASLEHALPEEGTARRVRLEEEAARIAEQSTVAPGRVLSPELPCYVLFTSGSTGRPKGVTMSHRAFGTLVNWQLASSSAPGARTLQFASLSFDVSFQELFCTLGEGGTLVLVSAATRQDPATLMAYLREHRVERLFVPFVALQALSERARHETELPPLREVVTAGEPLQVTPAVVSFFERLPGCVLENQYGPTETHVVTAWRAKGPPSTWPVLPPVGMPIVPATVLVLDAWGAPCPIGVTGEVCVGERSLAHGYWGRPELTAERFVPNILDKGRDGHRIYRTGDRGRWLADGNLELQGRADEQVKVRGFRVELGEVEVALKELPGVTDAAVVVRRTGGGEKQLVGYVVRPESSDAEALTRRLANQLPESWDGEDLKRRLAKRLPEYMVPVVLVRLDALPLTPSGKVNRRALPEVDSRRAEGGARYEAPRDALERRLAEVWQEVLGVPLVGVRDDFFALGGHSLLATRVVSRLRDALGHDVPVRLLFEAPTVEALAERLGAQGGHARLPVLTRAERLVEPPLSFAQRRLWFLAQLDAGGHSYNLPFVVRLHGALKVEALERALAEVVRRHEALRTSFVEVGGEPVQRVAVDVGVPLLVESVEGADDVEEAVRRRVVREVQAPFDVARAPLLRATLLRTGGEEQVLVVVLHHLVADGWSLDVLTRELDALYGAAVKGEAAKLPELPMQYADYTVWQHEWLKGDVEAAQLSWWREALTGAPPVLELPTDRPRPAVQGYRGASVPVRLSSELSEALRQLSRREGATLYMTLLAGFQVLLARYSGQWDVVVGSPVSGRTARETEGLMGFFVNTLALRAQPDAASSFQAFLRQTKETVLGALAHQDVPFERLVEHLRPERDLSRSPLFQVLFTLQEAAPLLTLSGVTASPWDFASTIAKFDLELLLVDAPGAAVEGQLIYNADLFEPPTVQRIAECFLELLRNLSGRPEARLSALPLLPAAERQRVLEAWNQTAVEFPREGCVQHLFEEQVLLRPDAVALEFGAQRLSYRELEARANQLAWALKARGVGVDVLVAVCLERSVELIVSLLAILKAGGAYVPLDSSYPARRLEQMLEDTTPRLLITTRALLEQLPQEGRPELMLLEEERLADLPTAAPRMPVSGRNLAYVDFTSGSTGRPKGVAVEHRGVLRLLYGAPYARLGPEETFLLIAPISFDASTLEVWGPLCLGGRLVVFPPRSPSELDLLTDVLHRHSVTLLHLTAGLFSQMVELGMDGLKGVRQLLTGGDVVSAPHVKRVLEELKIPVTACYGPTESTLFTSVHRMTRVEDVGASVPIGRPIGNTQVYVLDAGMEPVPVGVAGELFIGGDGLARGYLRQPDVTADRFIPNPFSAVPGERLYRTGDLARFRPDGVLEFLGRRDSQVKVRGYRIELAEVEASLLAHPAVKDGLVVVRDGAGGKRLVAYYVEHAQAPEAPRVRDWLKQKLPEFMVPSAFVKLAALPLTANGKVDRKALPSPEQEGSGVEAMQGPRTVMESLVARIWMPLLGVARVGVKDDFFALGGHSLLATRVVSRLRAALGRDVPVRLVFEAPTVEALAERLEVVKASAQRVSTPVPVRVSRHSAMPLSFAQQRLWFLGKLDAGGYSYNLPFVVRLRGALNLKALEQALAVLVRRHEALRTTFEEVEGEPVQRIASDVAVPLSVVEVTEDATRGQVETLSRQSFDLGMGPLLRVTLLKLSEQEHVLVLVLHHIVADGWSMGVLAKELEALYSAQVKGREATLPELPVQYADYAVWQREWLKGDVLEEQLSWWRARLAGAPEVLEVPTDRPRPAVQGYRGASVAVKLSSELSEKLKRLSRQEGVTLYMMLLAGFQVLLARYSGQWDVVVGSPVSGRTTKEVEGLIGFFVNTLVVRTEASGELTFREMLGRVKESVLGAFGHQEVPFEKLVEALQSSRDLSRAPLVQIAFGLNGPAELPALPELSSSEVTYEPGMAKFDLALSVREDAEDLTGFWELNTDLFDAATVERMAAHFQQVLEAAVENREARLIALPMSGHQEVPVKVPVVRLQARRLDRLAPEVVPEGFIAPRTAIEELVAGVWAPLLGVRHVGAEDNFFERGGHSLLVMQVASRLREVLGREVSVRTLFEAPTVATLARSLESGGTGQGRPALVPTTRKEAPPQSFAQQRLWFLDRLEPNSPLYNIPLAIRLTGALDVAALERSFHTLVRRHESLRTTFEQGDQGAVQHIHPFAPVPLRVVDLSGLPSETREQQALRLGGEEGRRPFDLGTGPLLRVTLLKLSEQEHVLVLVLHHIVADGWSMGVLTKELETLYSAQVKGREATLPELPVQYADYAVWQREWLKGEVLEEQLSWWRARLAGAPEVLEVPTDRPRPAVQGYRGASVAVKLSSELSENLKRLSRQEGVTLYMTLLAGFQVLLARYSGQWDVVVGSPVSGRTTKEVEGLIGFFVNTLVVRTEASSELTFREMLRRVRDAVLGALTHQEVPFEKLVDALQLSRDLSRSPLVQVSFALQSAPSGDLSLPGLTQQLMDLGTRTAKFDLALSMGEDAEGLSGTWELNTDLYDTATVERMATHYQRLLEAVVEVPEATLRALPMPGHREVQEKAVGSRIQSRQGERVIPEQGLEDFIAPRTAMEELVAETWAPLLGVKRLGAEDNFFERGGHSLLVMQAASRLRAALGHEVPVRMLFEAPTVSSLAASLSVLARGGLGVRSPPLRPASRVDAPPLSFAQQRLWFLDRLEPNSPLYNIALAVTMEGVLDIGALEKAFHALVHRHESLRTTVRQVALGAVQHISPSMAVPLPVVDLCGLPVEARAHEALRLGMQEERRPFDLGTGPLLRVTLLKLSEQEHVLVLVLHHIVSDGWSMGVLTKELEALYTAHVKGGDAVLPELPVQYADYAVWQREWLKGDVLEEQLSWWRARLEGAPEALELPTDRPRPAVQGHRGASVAVRLSFELSEKLKQLSRREGVTLYMSLLAVFQVLLARYSGQWDVVVGSPVSGRTTKEVEGLIGFFVNTLVVRTEASRALTFRELLAQVRESVLGAFAHQEVPFEKLVDALQLSRDLSRSPLVQVSFALQSAPSGDLSLPGLVLRPLDLGTQVAKFDLALSVREDAEGMAGYWVFNTDLFDTETVERLAIHYERLLESAVAMPEARLDALGMPGHIEVPERTPSARIHAHRTERQDSEQMSESFIAPRTAMEERVAEIWAPLLGVKRVGAEDNFFERGGHSLLVMQVASRLRELLGRDVPVRVLFEAPTVSALASRLDELLKDGLRTGRPELVRAERTEALPQSFAQQRLWFLDRLEPGGSLYNIALAMKLEGVLDVKALERAFNELVRRHETLRTTFHQHAQGAVQRIHAAASLPLSVVDLSGLPVETREQEALRLGAEEGRRPFDLSAGPLLRVTLLKLSEQEHVLVLVLHHIVSDGWSTWVLTKELETLYGAYVKGEAATLPELPVQYVDYAVWQREWLTGEVLEEQLSWWRTKLAGVPEALEVPTDRPRPAVQGYQGASVAVKLSSELSEKLKQLSLREGVTLYMTLLAGFQVLLARYSGQWDVVVGSPVSGRTTKAVEGLIGFFVNTLVVRTESSGELTFREMLGRVKESVLGAFGHQEVPFEKLVEALSLKRDMSRAPLVQVVFQLLNTPSGDLSLSGLTQRPLDLGLRAAKVDLALGLRETANGIEGGLEFSSDLYDVATMERFGEHLERLLEGAVTEPGRRLRDLPLLSVSSRQSLLARGGSEAPFEGECLHRLFEAQVARTPEAVAVEMEGQTLTYAQLDRRAHKLATVLRKWGVRPDVVVGLCLGPSLDWVVAMLAILKAGGAYLPMDPEHPPERLAYMLDDAKVALLVSRSEEASQLAYSGATVLLDEIGELDDLVGAESLAPEVTARNLAYVIYTSGSTGRPKGTLLAHRGAANLAESFPSVLGGLGPGDRTLMFATVSFDASVAEVFPALLNGATLVLARRAQMAPGRPLTELLARERISVATLPPSVLAMMPVVELPRLRVLLSAGESCTEELVARWSPGRRFINGYGPTEGTVAATWGECFPGTRPTIGRPLRNVVVRVMDDAGNLAPTGVWGELYLGGVGLARGYLGRPDLTAERFVPDPYGEGGRLYRTGDVVRLLEDGRFEYLRRADAQVKVRGVRVEPAEASAALAAHPEVRSAVVMGREDTPGDMRLVAYVVPTEEATLTADVLRAWLKRSLPEPWIPSVFVVLRELPLTPNGKVDWKALPSLEAHRPELSGGYVEPQEGLEQVIAQLVAEVLKLDRVGADDNFFDLGGNSLLLQMLQMKLEERLGRKVPLVSLLQFPTVRTLAAQLGPAPEPEAPRQPATSGDRREGLHRLAQQRRRRPGSD</sequence>
<dbReference type="NCBIfam" id="NF004282">
    <property type="entry name" value="PRK05691.1"/>
    <property type="match status" value="8"/>
</dbReference>
<feature type="compositionally biased region" description="Basic residues" evidence="5">
    <location>
        <begin position="4891"/>
        <end position="4901"/>
    </location>
</feature>
<evidence type="ECO:0000259" key="6">
    <source>
        <dbReference type="PROSITE" id="PS50075"/>
    </source>
</evidence>
<feature type="compositionally biased region" description="Low complexity" evidence="5">
    <location>
        <begin position="1"/>
        <end position="11"/>
    </location>
</feature>
<feature type="domain" description="Carrier" evidence="6">
    <location>
        <begin position="4794"/>
        <end position="4869"/>
    </location>
</feature>
<dbReference type="InterPro" id="IPR025110">
    <property type="entry name" value="AMP-bd_C"/>
</dbReference>
<dbReference type="InterPro" id="IPR020806">
    <property type="entry name" value="PKS_PP-bd"/>
</dbReference>
<dbReference type="Proteomes" id="UP000315369">
    <property type="component" value="Unassembled WGS sequence"/>
</dbReference>
<dbReference type="SMART" id="SM00823">
    <property type="entry name" value="PKS_PP"/>
    <property type="match status" value="6"/>
</dbReference>
<accession>A0A540X2Y7</accession>
<dbReference type="GO" id="GO:0003824">
    <property type="term" value="F:catalytic activity"/>
    <property type="evidence" value="ECO:0007669"/>
    <property type="project" value="InterPro"/>
</dbReference>
<comment type="caution">
    <text evidence="7">The sequence shown here is derived from an EMBL/GenBank/DDBJ whole genome shotgun (WGS) entry which is preliminary data.</text>
</comment>
<dbReference type="InterPro" id="IPR045851">
    <property type="entry name" value="AMP-bd_C_sf"/>
</dbReference>
<reference evidence="7 8" key="1">
    <citation type="submission" date="2019-06" db="EMBL/GenBank/DDBJ databases">
        <authorList>
            <person name="Livingstone P."/>
            <person name="Whitworth D."/>
        </authorList>
    </citation>
    <scope>NUCLEOTIDE SEQUENCE [LARGE SCALE GENOMIC DNA]</scope>
    <source>
        <strain evidence="7 8">AM401</strain>
    </source>
</reference>
<dbReference type="PROSITE" id="PS00455">
    <property type="entry name" value="AMP_BINDING"/>
    <property type="match status" value="3"/>
</dbReference>
<dbReference type="Pfam" id="PF00501">
    <property type="entry name" value="AMP-binding"/>
    <property type="match status" value="3"/>
</dbReference>
<dbReference type="GO" id="GO:0043041">
    <property type="term" value="P:amino acid activation for nonribosomal peptide biosynthetic process"/>
    <property type="evidence" value="ECO:0007669"/>
    <property type="project" value="TreeGrafter"/>
</dbReference>
<dbReference type="RefSeq" id="WP_141642706.1">
    <property type="nucleotide sequence ID" value="NZ_VIFM01000039.1"/>
</dbReference>
<dbReference type="InterPro" id="IPR001242">
    <property type="entry name" value="Condensation_dom"/>
</dbReference>
<dbReference type="OrthoDB" id="5349841at2"/>
<evidence type="ECO:0000256" key="2">
    <source>
        <dbReference type="ARBA" id="ARBA00006432"/>
    </source>
</evidence>
<evidence type="ECO:0000313" key="8">
    <source>
        <dbReference type="Proteomes" id="UP000315369"/>
    </source>
</evidence>
<dbReference type="FunFam" id="3.40.50.980:FF:000001">
    <property type="entry name" value="Non-ribosomal peptide synthetase"/>
    <property type="match status" value="3"/>
</dbReference>
<dbReference type="InterPro" id="IPR010071">
    <property type="entry name" value="AA_adenyl_dom"/>
</dbReference>
<feature type="domain" description="Carrier" evidence="6">
    <location>
        <begin position="3744"/>
        <end position="3819"/>
    </location>
</feature>
<organism evidence="7 8">
    <name type="scientific">Myxococcus llanfairpwllgwyngyllgogerychwyrndrobwllllantysiliogogogochensis</name>
    <dbReference type="NCBI Taxonomy" id="2590453"/>
    <lineage>
        <taxon>Bacteria</taxon>
        <taxon>Pseudomonadati</taxon>
        <taxon>Myxococcota</taxon>
        <taxon>Myxococcia</taxon>
        <taxon>Myxococcales</taxon>
        <taxon>Cystobacterineae</taxon>
        <taxon>Myxococcaceae</taxon>
        <taxon>Myxococcus</taxon>
    </lineage>
</organism>
<dbReference type="InterPro" id="IPR000873">
    <property type="entry name" value="AMP-dep_synth/lig_dom"/>
</dbReference>
<dbReference type="Pfam" id="PF00550">
    <property type="entry name" value="PP-binding"/>
    <property type="match status" value="6"/>
</dbReference>
<dbReference type="Pfam" id="PF00668">
    <property type="entry name" value="Condensation"/>
    <property type="match status" value="6"/>
</dbReference>
<protein>
    <submittedName>
        <fullName evidence="7">Amino acid adenylation domain-containing protein</fullName>
    </submittedName>
</protein>
<keyword evidence="4" id="KW-0597">Phosphoprotein</keyword>
<dbReference type="Gene3D" id="2.30.38.10">
    <property type="entry name" value="Luciferase, Domain 3"/>
    <property type="match status" value="3"/>
</dbReference>
<dbReference type="PROSITE" id="PS00012">
    <property type="entry name" value="PHOSPHOPANTETHEINE"/>
    <property type="match status" value="2"/>
</dbReference>
<dbReference type="InterPro" id="IPR006162">
    <property type="entry name" value="Ppantetheine_attach_site"/>
</dbReference>
<dbReference type="FunFam" id="3.30.559.30:FF:000001">
    <property type="entry name" value="Non-ribosomal peptide synthetase"/>
    <property type="match status" value="2"/>
</dbReference>
<feature type="region of interest" description="Disordered" evidence="5">
    <location>
        <begin position="1"/>
        <end position="27"/>
    </location>
</feature>
<dbReference type="SUPFAM" id="SSF52777">
    <property type="entry name" value="CoA-dependent acyltransferases"/>
    <property type="match status" value="12"/>
</dbReference>
<name>A0A540X2Y7_9BACT</name>
<dbReference type="CDD" id="cd19531">
    <property type="entry name" value="LCL_NRPS-like"/>
    <property type="match status" value="6"/>
</dbReference>
<evidence type="ECO:0000256" key="5">
    <source>
        <dbReference type="SAM" id="MobiDB-lite"/>
    </source>
</evidence>
<dbReference type="FunFam" id="1.10.1200.10:FF:000016">
    <property type="entry name" value="Non-ribosomal peptide synthase"/>
    <property type="match status" value="3"/>
</dbReference>
<dbReference type="NCBIfam" id="TIGR01733">
    <property type="entry name" value="AA-adenyl-dom"/>
    <property type="match status" value="3"/>
</dbReference>
<dbReference type="InterPro" id="IPR023213">
    <property type="entry name" value="CAT-like_dom_sf"/>
</dbReference>
<dbReference type="PROSITE" id="PS50075">
    <property type="entry name" value="CARRIER"/>
    <property type="match status" value="6"/>
</dbReference>
<dbReference type="FunFam" id="3.30.300.30:FF:000010">
    <property type="entry name" value="Enterobactin synthetase component F"/>
    <property type="match status" value="2"/>
</dbReference>
<dbReference type="FunFam" id="3.30.559.10:FF:000012">
    <property type="entry name" value="Non-ribosomal peptide synthetase"/>
    <property type="match status" value="6"/>
</dbReference>
<evidence type="ECO:0000256" key="3">
    <source>
        <dbReference type="ARBA" id="ARBA00022450"/>
    </source>
</evidence>
<feature type="domain" description="Carrier" evidence="6">
    <location>
        <begin position="2621"/>
        <end position="2696"/>
    </location>
</feature>
<proteinExistence type="inferred from homology"/>
<dbReference type="PANTHER" id="PTHR45527">
    <property type="entry name" value="NONRIBOSOMAL PEPTIDE SYNTHETASE"/>
    <property type="match status" value="1"/>
</dbReference>
<dbReference type="GO" id="GO:0031177">
    <property type="term" value="F:phosphopantetheine binding"/>
    <property type="evidence" value="ECO:0007669"/>
    <property type="project" value="InterPro"/>
</dbReference>
<dbReference type="FunFam" id="3.40.50.12780:FF:000012">
    <property type="entry name" value="Non-ribosomal peptide synthetase"/>
    <property type="match status" value="2"/>
</dbReference>
<feature type="domain" description="Carrier" evidence="6">
    <location>
        <begin position="1013"/>
        <end position="1088"/>
    </location>
</feature>
<dbReference type="InterPro" id="IPR029058">
    <property type="entry name" value="AB_hydrolase_fold"/>
</dbReference>
<evidence type="ECO:0000313" key="7">
    <source>
        <dbReference type="EMBL" id="TQF15631.1"/>
    </source>
</evidence>
<feature type="domain" description="Carrier" evidence="6">
    <location>
        <begin position="2066"/>
        <end position="2141"/>
    </location>
</feature>
<dbReference type="Gene3D" id="3.40.50.980">
    <property type="match status" value="6"/>
</dbReference>
<dbReference type="FunFam" id="2.30.38.10:FF:000001">
    <property type="entry name" value="Non-ribosomal peptide synthetase PvdI"/>
    <property type="match status" value="1"/>
</dbReference>
<dbReference type="PANTHER" id="PTHR45527:SF1">
    <property type="entry name" value="FATTY ACID SYNTHASE"/>
    <property type="match status" value="1"/>
</dbReference>
<dbReference type="FunFam" id="1.10.1200.10:FF:000005">
    <property type="entry name" value="Nonribosomal peptide synthetase 1"/>
    <property type="match status" value="2"/>
</dbReference>
<dbReference type="GO" id="GO:0072330">
    <property type="term" value="P:monocarboxylic acid biosynthetic process"/>
    <property type="evidence" value="ECO:0007669"/>
    <property type="project" value="UniProtKB-ARBA"/>
</dbReference>
<dbReference type="CDD" id="cd12117">
    <property type="entry name" value="A_NRPS_Srf_like"/>
    <property type="match status" value="1"/>
</dbReference>
<feature type="domain" description="Carrier" evidence="6">
    <location>
        <begin position="3181"/>
        <end position="3256"/>
    </location>
</feature>
<dbReference type="Gene3D" id="3.30.559.10">
    <property type="entry name" value="Chloramphenicol acetyltransferase-like domain"/>
    <property type="match status" value="6"/>
</dbReference>
<dbReference type="GO" id="GO:0044550">
    <property type="term" value="P:secondary metabolite biosynthetic process"/>
    <property type="evidence" value="ECO:0007669"/>
    <property type="project" value="UniProtKB-ARBA"/>
</dbReference>
<feature type="region of interest" description="Disordered" evidence="5">
    <location>
        <begin position="4863"/>
        <end position="4901"/>
    </location>
</feature>
<dbReference type="Pfam" id="PF13193">
    <property type="entry name" value="AMP-binding_C"/>
    <property type="match status" value="3"/>
</dbReference>
<keyword evidence="8" id="KW-1185">Reference proteome</keyword>
<dbReference type="SUPFAM" id="SSF47336">
    <property type="entry name" value="ACP-like"/>
    <property type="match status" value="6"/>
</dbReference>
<dbReference type="InterPro" id="IPR036736">
    <property type="entry name" value="ACP-like_sf"/>
</dbReference>
<comment type="cofactor">
    <cofactor evidence="1">
        <name>pantetheine 4'-phosphate</name>
        <dbReference type="ChEBI" id="CHEBI:47942"/>
    </cofactor>
</comment>